<protein>
    <submittedName>
        <fullName evidence="5">AMP-binding enzyme</fullName>
    </submittedName>
</protein>
<dbReference type="GO" id="GO:0003824">
    <property type="term" value="F:catalytic activity"/>
    <property type="evidence" value="ECO:0007669"/>
    <property type="project" value="InterPro"/>
</dbReference>
<feature type="domain" description="Condensation" evidence="4">
    <location>
        <begin position="5"/>
        <end position="186"/>
    </location>
</feature>
<dbReference type="InterPro" id="IPR042099">
    <property type="entry name" value="ANL_N_sf"/>
</dbReference>
<dbReference type="GO" id="GO:0044550">
    <property type="term" value="P:secondary metabolite biosynthetic process"/>
    <property type="evidence" value="ECO:0007669"/>
    <property type="project" value="TreeGrafter"/>
</dbReference>
<evidence type="ECO:0000259" key="3">
    <source>
        <dbReference type="Pfam" id="PF00501"/>
    </source>
</evidence>
<keyword evidence="2" id="KW-0597">Phosphoprotein</keyword>
<name>A0A2G9TBS0_TELCI</name>
<evidence type="ECO:0000313" key="5">
    <source>
        <dbReference type="EMBL" id="PIO54992.1"/>
    </source>
</evidence>
<dbReference type="EMBL" id="KZ390112">
    <property type="protein sequence ID" value="PIO54992.1"/>
    <property type="molecule type" value="Genomic_DNA"/>
</dbReference>
<dbReference type="InterPro" id="IPR000873">
    <property type="entry name" value="AMP-dep_synth/lig_dom"/>
</dbReference>
<reference evidence="5 6" key="1">
    <citation type="submission" date="2015-09" db="EMBL/GenBank/DDBJ databases">
        <title>Draft genome of the parasitic nematode Teladorsagia circumcincta isolate WARC Sus (inbred).</title>
        <authorList>
            <person name="Mitreva M."/>
        </authorList>
    </citation>
    <scope>NUCLEOTIDE SEQUENCE [LARGE SCALE GENOMIC DNA]</scope>
    <source>
        <strain evidence="5 6">S</strain>
    </source>
</reference>
<dbReference type="Pfam" id="PF00501">
    <property type="entry name" value="AMP-binding"/>
    <property type="match status" value="1"/>
</dbReference>
<dbReference type="GO" id="GO:0005737">
    <property type="term" value="C:cytoplasm"/>
    <property type="evidence" value="ECO:0007669"/>
    <property type="project" value="TreeGrafter"/>
</dbReference>
<dbReference type="SUPFAM" id="SSF52777">
    <property type="entry name" value="CoA-dependent acyltransferases"/>
    <property type="match status" value="1"/>
</dbReference>
<feature type="domain" description="AMP-dependent synthetase/ligase" evidence="3">
    <location>
        <begin position="223"/>
        <end position="539"/>
    </location>
</feature>
<dbReference type="GO" id="GO:0043041">
    <property type="term" value="P:amino acid activation for nonribosomal peptide biosynthetic process"/>
    <property type="evidence" value="ECO:0007669"/>
    <property type="project" value="TreeGrafter"/>
</dbReference>
<dbReference type="PANTHER" id="PTHR45527">
    <property type="entry name" value="NONRIBOSOMAL PEPTIDE SYNTHETASE"/>
    <property type="match status" value="1"/>
</dbReference>
<dbReference type="Pfam" id="PF00668">
    <property type="entry name" value="Condensation"/>
    <property type="match status" value="1"/>
</dbReference>
<sequence length="548" mass="61255">RLISHMKTLAKRNQTTDFVVVLSAFIINLRRFKSKTHDNSIVIGYPVSGRNDEVKDLIGYFLNNTVLAVDIPLEDGLQDVILKVKTATTALRKFERIPFHELVAALGRHHTGGNHLFDIFFNYRHQLDFPTTGFPNVDVEIVQASMNNIFNLSITFDELPEGTRVMMEYNSSKYRTDLMQDLVKDMLGNFHNRDKIVSQPCLSRTDYPPTAIAQCLDGCYSKESRIATRRRNSFISYQELDQQICTIARFIADSWIKSTGSCVRSDDVITVDLASNDAVVVILAILKVGAAYAPMDKTWPESRKAQIIANLECSMSISDPLLSNISTKKQRKRRFLLNRTSTSDLIYVIHTSGSLGTPKGVAVNHRNVSAFLRGATPQAFLRPSRLVSHSVNIAFDVSVFNIFGSLVNGCELCMHDDLRRLPDEVDELHCDIVFLTSAMLDALTDSELNRIRDLGKLFVGGDTVHDRNLTKVLKFGLDVTQIYGPTEATVWSLANRCKSLPEEGSLIGLPMLNEGCWIAQGQKEGELILTGAKVARGYLNAVDNDRFG</sequence>
<accession>A0A2G9TBS0</accession>
<keyword evidence="6" id="KW-1185">Reference proteome</keyword>
<dbReference type="OrthoDB" id="5875954at2759"/>
<evidence type="ECO:0000313" key="6">
    <source>
        <dbReference type="Proteomes" id="UP000230423"/>
    </source>
</evidence>
<evidence type="ECO:0000256" key="2">
    <source>
        <dbReference type="ARBA" id="ARBA00022553"/>
    </source>
</evidence>
<proteinExistence type="predicted"/>
<dbReference type="GO" id="GO:0031177">
    <property type="term" value="F:phosphopantetheine binding"/>
    <property type="evidence" value="ECO:0007669"/>
    <property type="project" value="TreeGrafter"/>
</dbReference>
<dbReference type="Gene3D" id="3.40.50.12780">
    <property type="entry name" value="N-terminal domain of ligase-like"/>
    <property type="match status" value="1"/>
</dbReference>
<feature type="non-terminal residue" evidence="5">
    <location>
        <position position="1"/>
    </location>
</feature>
<keyword evidence="1" id="KW-0596">Phosphopantetheine</keyword>
<dbReference type="AlphaFoldDB" id="A0A2G9TBS0"/>
<organism evidence="5 6">
    <name type="scientific">Teladorsagia circumcincta</name>
    <name type="common">Brown stomach worm</name>
    <name type="synonym">Ostertagia circumcincta</name>
    <dbReference type="NCBI Taxonomy" id="45464"/>
    <lineage>
        <taxon>Eukaryota</taxon>
        <taxon>Metazoa</taxon>
        <taxon>Ecdysozoa</taxon>
        <taxon>Nematoda</taxon>
        <taxon>Chromadorea</taxon>
        <taxon>Rhabditida</taxon>
        <taxon>Rhabditina</taxon>
        <taxon>Rhabditomorpha</taxon>
        <taxon>Strongyloidea</taxon>
        <taxon>Trichostrongylidae</taxon>
        <taxon>Teladorsagia</taxon>
    </lineage>
</organism>
<dbReference type="Gene3D" id="3.30.559.30">
    <property type="entry name" value="Nonribosomal peptide synthetase, condensation domain"/>
    <property type="match status" value="1"/>
</dbReference>
<evidence type="ECO:0000256" key="1">
    <source>
        <dbReference type="ARBA" id="ARBA00022450"/>
    </source>
</evidence>
<dbReference type="PANTHER" id="PTHR45527:SF1">
    <property type="entry name" value="FATTY ACID SYNTHASE"/>
    <property type="match status" value="1"/>
</dbReference>
<dbReference type="SUPFAM" id="SSF56801">
    <property type="entry name" value="Acetyl-CoA synthetase-like"/>
    <property type="match status" value="1"/>
</dbReference>
<evidence type="ECO:0000259" key="4">
    <source>
        <dbReference type="Pfam" id="PF00668"/>
    </source>
</evidence>
<gene>
    <name evidence="5" type="ORF">TELCIR_23630</name>
</gene>
<dbReference type="InterPro" id="IPR001242">
    <property type="entry name" value="Condensation_dom"/>
</dbReference>
<dbReference type="Proteomes" id="UP000230423">
    <property type="component" value="Unassembled WGS sequence"/>
</dbReference>
<feature type="non-terminal residue" evidence="5">
    <location>
        <position position="548"/>
    </location>
</feature>